<reference evidence="1" key="1">
    <citation type="submission" date="2019-04" db="EMBL/GenBank/DDBJ databases">
        <title>Candidate genes coding for odorant binding proteins and chemosensory proteins identified from dissected antennae and mouthparts of the southern green stink bug Nezara viridula.</title>
        <authorList>
            <person name="Wu Z."/>
            <person name="Cui Y."/>
            <person name="Qu M."/>
            <person name="Lin J.-H."/>
        </authorList>
    </citation>
    <scope>NUCLEOTIDE SEQUENCE</scope>
</reference>
<dbReference type="InterPro" id="IPR006170">
    <property type="entry name" value="PBP/GOBP"/>
</dbReference>
<dbReference type="Gene3D" id="1.10.238.20">
    <property type="entry name" value="Pheromone/general odorant binding protein domain"/>
    <property type="match status" value="1"/>
</dbReference>
<dbReference type="AlphaFoldDB" id="A0A4Y5RGL5"/>
<dbReference type="SUPFAM" id="SSF47565">
    <property type="entry name" value="Insect pheromone/odorant-binding proteins"/>
    <property type="match status" value="1"/>
</dbReference>
<dbReference type="CDD" id="cd23992">
    <property type="entry name" value="PBP_GOBP"/>
    <property type="match status" value="1"/>
</dbReference>
<dbReference type="SMART" id="SM00708">
    <property type="entry name" value="PhBP"/>
    <property type="match status" value="1"/>
</dbReference>
<proteinExistence type="evidence at transcript level"/>
<evidence type="ECO:0000313" key="1">
    <source>
        <dbReference type="EMBL" id="QCZ25098.1"/>
    </source>
</evidence>
<dbReference type="OrthoDB" id="6599286at2759"/>
<dbReference type="Pfam" id="PF01395">
    <property type="entry name" value="PBP_GOBP"/>
    <property type="match status" value="1"/>
</dbReference>
<sequence>MKKISAVIEECAKEHNTQKADIITMLTTQTLPQSQDLKCTVTCYLEKSEYLKNGQLDWMKAKENNKFKYADEESIKKADGVADICSKQVNISGLEKCDIGNAVLKCLYEESDKVQLAHPDFLAKSS</sequence>
<gene>
    <name evidence="1" type="primary">OBP41</name>
</gene>
<dbReference type="GO" id="GO:0005549">
    <property type="term" value="F:odorant binding"/>
    <property type="evidence" value="ECO:0007669"/>
    <property type="project" value="InterPro"/>
</dbReference>
<accession>A0A4Y5RGL5</accession>
<name>A0A4Y5RGL5_NEZVI</name>
<protein>
    <submittedName>
        <fullName evidence="1">Odorant binding protein 41</fullName>
    </submittedName>
</protein>
<organism evidence="1">
    <name type="scientific">Nezara viridula</name>
    <name type="common">Southern green stink bug</name>
    <name type="synonym">Cimex viridulus</name>
    <dbReference type="NCBI Taxonomy" id="85310"/>
    <lineage>
        <taxon>Eukaryota</taxon>
        <taxon>Metazoa</taxon>
        <taxon>Ecdysozoa</taxon>
        <taxon>Arthropoda</taxon>
        <taxon>Hexapoda</taxon>
        <taxon>Insecta</taxon>
        <taxon>Pterygota</taxon>
        <taxon>Neoptera</taxon>
        <taxon>Paraneoptera</taxon>
        <taxon>Hemiptera</taxon>
        <taxon>Heteroptera</taxon>
        <taxon>Panheteroptera</taxon>
        <taxon>Pentatomomorpha</taxon>
        <taxon>Pentatomoidea</taxon>
        <taxon>Pentatomidae</taxon>
        <taxon>Pentatominae</taxon>
        <taxon>Nezara</taxon>
    </lineage>
</organism>
<dbReference type="InterPro" id="IPR036728">
    <property type="entry name" value="PBP_GOBP_sf"/>
</dbReference>
<dbReference type="EMBL" id="MK753186">
    <property type="protein sequence ID" value="QCZ25098.1"/>
    <property type="molecule type" value="mRNA"/>
</dbReference>